<feature type="region of interest" description="Disordered" evidence="3">
    <location>
        <begin position="48"/>
        <end position="144"/>
    </location>
</feature>
<dbReference type="Pfam" id="PF00012">
    <property type="entry name" value="HSP70"/>
    <property type="match status" value="1"/>
</dbReference>
<keyword evidence="2" id="KW-0067">ATP-binding</keyword>
<gene>
    <name evidence="4" type="ORF">M7I_0755</name>
</gene>
<dbReference type="AlphaFoldDB" id="H0EE83"/>
<dbReference type="InterPro" id="IPR046347">
    <property type="entry name" value="bZIP_sf"/>
</dbReference>
<name>H0EE83_GLAL7</name>
<feature type="compositionally biased region" description="Basic and acidic residues" evidence="3">
    <location>
        <begin position="211"/>
        <end position="223"/>
    </location>
</feature>
<evidence type="ECO:0000313" key="4">
    <source>
        <dbReference type="EMBL" id="EHL03142.1"/>
    </source>
</evidence>
<dbReference type="GO" id="GO:0005524">
    <property type="term" value="F:ATP binding"/>
    <property type="evidence" value="ECO:0007669"/>
    <property type="project" value="UniProtKB-KW"/>
</dbReference>
<dbReference type="InterPro" id="IPR013126">
    <property type="entry name" value="Hsp_70_fam"/>
</dbReference>
<feature type="compositionally biased region" description="Basic and acidic residues" evidence="3">
    <location>
        <begin position="125"/>
        <end position="144"/>
    </location>
</feature>
<reference evidence="4 5" key="1">
    <citation type="journal article" date="2012" name="Eukaryot. Cell">
        <title>Genome sequence of the fungus Glarea lozoyensis: the first genome sequence of a species from the Helotiaceae family.</title>
        <authorList>
            <person name="Youssar L."/>
            <person name="Gruening B.A."/>
            <person name="Erxleben A."/>
            <person name="Guenther S."/>
            <person name="Huettel W."/>
        </authorList>
    </citation>
    <scope>NUCLEOTIDE SEQUENCE [LARGE SCALE GENOMIC DNA]</scope>
    <source>
        <strain evidence="5">ATCC 74030 / MF5533</strain>
    </source>
</reference>
<accession>H0EE83</accession>
<feature type="region of interest" description="Disordered" evidence="3">
    <location>
        <begin position="677"/>
        <end position="696"/>
    </location>
</feature>
<organism evidence="4 5">
    <name type="scientific">Glarea lozoyensis (strain ATCC 74030 / MF5533)</name>
    <dbReference type="NCBI Taxonomy" id="1104152"/>
    <lineage>
        <taxon>Eukaryota</taxon>
        <taxon>Fungi</taxon>
        <taxon>Dikarya</taxon>
        <taxon>Ascomycota</taxon>
        <taxon>Pezizomycotina</taxon>
        <taxon>Leotiomycetes</taxon>
        <taxon>Helotiales</taxon>
        <taxon>Helotiaceae</taxon>
        <taxon>Glarea</taxon>
    </lineage>
</organism>
<comment type="caution">
    <text evidence="4">The sequence shown here is derived from an EMBL/GenBank/DDBJ whole genome shotgun (WGS) entry which is preliminary data.</text>
</comment>
<feature type="compositionally biased region" description="Acidic residues" evidence="3">
    <location>
        <begin position="82"/>
        <end position="93"/>
    </location>
</feature>
<protein>
    <submittedName>
        <fullName evidence="4">Putative Heat shock 70 kDa protein 2</fullName>
    </submittedName>
</protein>
<feature type="region of interest" description="Disordered" evidence="3">
    <location>
        <begin position="207"/>
        <end position="267"/>
    </location>
</feature>
<feature type="compositionally biased region" description="Low complexity" evidence="3">
    <location>
        <begin position="249"/>
        <end position="263"/>
    </location>
</feature>
<feature type="compositionally biased region" description="Basic and acidic residues" evidence="3">
    <location>
        <begin position="677"/>
        <end position="693"/>
    </location>
</feature>
<dbReference type="PANTHER" id="PTHR40618:SF1">
    <property type="entry name" value="B-ZIP TRANSCRIPTION FACTOR (EUROFUNG)"/>
    <property type="match status" value="1"/>
</dbReference>
<evidence type="ECO:0000256" key="2">
    <source>
        <dbReference type="ARBA" id="ARBA00022840"/>
    </source>
</evidence>
<proteinExistence type="predicted"/>
<dbReference type="HOGENOM" id="CLU_339812_0_0_1"/>
<keyword evidence="1" id="KW-0547">Nucleotide-binding</keyword>
<dbReference type="EMBL" id="AGUE01000013">
    <property type="protein sequence ID" value="EHL03142.1"/>
    <property type="molecule type" value="Genomic_DNA"/>
</dbReference>
<feature type="compositionally biased region" description="Polar residues" evidence="3">
    <location>
        <begin position="746"/>
        <end position="764"/>
    </location>
</feature>
<dbReference type="Proteomes" id="UP000005446">
    <property type="component" value="Unassembled WGS sequence"/>
</dbReference>
<keyword evidence="4" id="KW-0346">Stress response</keyword>
<dbReference type="OrthoDB" id="3555317at2759"/>
<feature type="region of interest" description="Disordered" evidence="3">
    <location>
        <begin position="746"/>
        <end position="766"/>
    </location>
</feature>
<dbReference type="GO" id="GO:0140662">
    <property type="term" value="F:ATP-dependent protein folding chaperone"/>
    <property type="evidence" value="ECO:0007669"/>
    <property type="project" value="InterPro"/>
</dbReference>
<dbReference type="Gene3D" id="3.90.640.10">
    <property type="entry name" value="Actin, Chain A, domain 4"/>
    <property type="match status" value="1"/>
</dbReference>
<sequence length="836" mass="93346">MTTMFGSTSGNTHNPYLDSAFRGIGNQINRNYVNNLGILSAETYNNGSVERSTAHEPPKQGNDPEMPFGLVDGHFSRKDPEVEVSEDTMEVPELEPAGKKKKQKRRVENISGDDEDGKKKSRGRPRVDTKDETAADRAYRNRKETTISSLEKKVQDLRGTNEEMSNIFITLYDFAVGRGLLQREPEFGQQLQSTTERFLALAKASNEDLIQDDHSEGPEKNDTLLEEMEAGPPKKKGKRSQAKNRKDSTPPTAAPITTPETPAWGGYQVDHSREQLSDNQPDFEMQSYDYRPRDVQVVTRPTQDNASFPFDFNMDDLQSYRVELAPTDDLSQFFLPLSQPPLPRSHAYGEFSFGRRLLREALEGAMRLLSVPDLPRSVWKKVFSFSGEYQEKDAIKARISKILEQPAKSSLQNWKAPWTNIGGAGTFYPLPQDNVNEDLMPKIRPGYSMGPHTSRVTEVEDLLDENLYCNKPGLEGEFFDANDVEQYLRSRGLEIPENADTVTAQIDLSIISEAASPKSGSSVSSGVSPATPKTSLANFVLPSYDSSDTIYDVDSEGISKPSFFTMANEGFARMTPTIAQSDTRPTITLNVRTLISEIISRAVCLDRAPGFRPSDELSSNGRVLRRLRKACDRAKRALSTPAQNFIGIDSFVEGMDMYTSITNSRFEETCKDFSRMSMDSEKSRKGRPIDKKSISAPSFGSEGSFGGYVRNSVVEEPFDHGNLLGNQPERKPSIKRSHSLGSFVSSTFQKTPSQTPGPPINTSLGPKKFTIKRPLGMNPDETEIHHLRRMAARPRDVSERLTEMERKKKNDNAIRRLHKKVAANIETAKTAATKTS</sequence>
<evidence type="ECO:0000313" key="5">
    <source>
        <dbReference type="Proteomes" id="UP000005446"/>
    </source>
</evidence>
<dbReference type="CDD" id="cd14688">
    <property type="entry name" value="bZIP_YAP"/>
    <property type="match status" value="1"/>
</dbReference>
<dbReference type="PANTHER" id="PTHR40618">
    <property type="entry name" value="B-ZIP TRANSCRIPTION FACTOR (EUROFUNG)-RELATED"/>
    <property type="match status" value="1"/>
</dbReference>
<feature type="compositionally biased region" description="Basic residues" evidence="3">
    <location>
        <begin position="233"/>
        <end position="243"/>
    </location>
</feature>
<keyword evidence="5" id="KW-1185">Reference proteome</keyword>
<dbReference type="Gene3D" id="1.20.5.170">
    <property type="match status" value="1"/>
</dbReference>
<dbReference type="GO" id="GO:0003700">
    <property type="term" value="F:DNA-binding transcription factor activity"/>
    <property type="evidence" value="ECO:0007669"/>
    <property type="project" value="InterPro"/>
</dbReference>
<evidence type="ECO:0000256" key="3">
    <source>
        <dbReference type="SAM" id="MobiDB-lite"/>
    </source>
</evidence>
<dbReference type="SUPFAM" id="SSF53067">
    <property type="entry name" value="Actin-like ATPase domain"/>
    <property type="match status" value="1"/>
</dbReference>
<dbReference type="InParanoid" id="H0EE83"/>
<dbReference type="SUPFAM" id="SSF57959">
    <property type="entry name" value="Leucine zipper domain"/>
    <property type="match status" value="1"/>
</dbReference>
<evidence type="ECO:0000256" key="1">
    <source>
        <dbReference type="ARBA" id="ARBA00022741"/>
    </source>
</evidence>
<dbReference type="InterPro" id="IPR043129">
    <property type="entry name" value="ATPase_NBD"/>
</dbReference>